<proteinExistence type="predicted"/>
<organism evidence="1">
    <name type="scientific">bioreactor metagenome</name>
    <dbReference type="NCBI Taxonomy" id="1076179"/>
    <lineage>
        <taxon>unclassified sequences</taxon>
        <taxon>metagenomes</taxon>
        <taxon>ecological metagenomes</taxon>
    </lineage>
</organism>
<dbReference type="EMBL" id="VSSQ01093963">
    <property type="protein sequence ID" value="MPN38618.1"/>
    <property type="molecule type" value="Genomic_DNA"/>
</dbReference>
<gene>
    <name evidence="1" type="ORF">SDC9_186142</name>
</gene>
<accession>A0A645HHV9</accession>
<reference evidence="1" key="1">
    <citation type="submission" date="2019-08" db="EMBL/GenBank/DDBJ databases">
        <authorList>
            <person name="Kucharzyk K."/>
            <person name="Murdoch R.W."/>
            <person name="Higgins S."/>
            <person name="Loffler F."/>
        </authorList>
    </citation>
    <scope>NUCLEOTIDE SEQUENCE</scope>
</reference>
<comment type="caution">
    <text evidence="1">The sequence shown here is derived from an EMBL/GenBank/DDBJ whole genome shotgun (WGS) entry which is preliminary data.</text>
</comment>
<sequence length="81" mass="8852">MADSSVTGIPVITIASAITALPSQQLFYNPEGGSKYHLDPNCKSVNPKYQPLQGSFVYSQINDAQFSNLEPCTDCRAPKRM</sequence>
<protein>
    <submittedName>
        <fullName evidence="1">Uncharacterized protein</fullName>
    </submittedName>
</protein>
<name>A0A645HHV9_9ZZZZ</name>
<evidence type="ECO:0000313" key="1">
    <source>
        <dbReference type="EMBL" id="MPN38618.1"/>
    </source>
</evidence>
<dbReference type="AlphaFoldDB" id="A0A645HHV9"/>